<evidence type="ECO:0000256" key="17">
    <source>
        <dbReference type="ARBA" id="ARBA00023180"/>
    </source>
</evidence>
<reference evidence="25" key="1">
    <citation type="submission" date="2017-02" db="UniProtKB">
        <authorList>
            <consortium name="WormBaseParasite"/>
        </authorList>
    </citation>
    <scope>IDENTIFICATION</scope>
</reference>
<dbReference type="GO" id="GO:0032936">
    <property type="term" value="C:SREBP-SCAP complex"/>
    <property type="evidence" value="ECO:0007669"/>
    <property type="project" value="TreeGrafter"/>
</dbReference>
<evidence type="ECO:0000256" key="6">
    <source>
        <dbReference type="ARBA" id="ARBA00022548"/>
    </source>
</evidence>
<comment type="subcellular location">
    <subcellularLocation>
        <location evidence="2">Cytoplasmic vesicle</location>
        <location evidence="2">COPII-coated vesicle membrane</location>
        <topology evidence="2">Multi-pass membrane protein</topology>
    </subcellularLocation>
    <subcellularLocation>
        <location evidence="1">Endoplasmic reticulum membrane</location>
        <topology evidence="1">Multi-pass membrane protein</topology>
    </subcellularLocation>
    <subcellularLocation>
        <location evidence="3">Golgi apparatus membrane</location>
        <topology evidence="3">Multi-pass membrane protein</topology>
    </subcellularLocation>
</comment>
<evidence type="ECO:0000256" key="9">
    <source>
        <dbReference type="ARBA" id="ARBA00022737"/>
    </source>
</evidence>
<keyword evidence="9" id="KW-0677">Repeat</keyword>
<keyword evidence="16" id="KW-1207">Sterol metabolism</keyword>
<evidence type="ECO:0000313" key="23">
    <source>
        <dbReference type="EMBL" id="VDO21904.1"/>
    </source>
</evidence>
<feature type="transmembrane region" description="Helical" evidence="21">
    <location>
        <begin position="334"/>
        <end position="355"/>
    </location>
</feature>
<dbReference type="STRING" id="6290.A0A0N4W2E9"/>
<evidence type="ECO:0000256" key="14">
    <source>
        <dbReference type="ARBA" id="ARBA00023121"/>
    </source>
</evidence>
<evidence type="ECO:0000259" key="22">
    <source>
        <dbReference type="PROSITE" id="PS50156"/>
    </source>
</evidence>
<dbReference type="PROSITE" id="PS50156">
    <property type="entry name" value="SSD"/>
    <property type="match status" value="1"/>
</dbReference>
<keyword evidence="10" id="KW-0256">Endoplasmic reticulum</keyword>
<dbReference type="GO" id="GO:0012507">
    <property type="term" value="C:ER to Golgi transport vesicle membrane"/>
    <property type="evidence" value="ECO:0007669"/>
    <property type="project" value="UniProtKB-SubCell"/>
</dbReference>
<keyword evidence="17" id="KW-0325">Glycoprotein</keyword>
<dbReference type="GO" id="GO:0000139">
    <property type="term" value="C:Golgi membrane"/>
    <property type="evidence" value="ECO:0007669"/>
    <property type="project" value="UniProtKB-SubCell"/>
</dbReference>
<keyword evidence="11 21" id="KW-1133">Transmembrane helix</keyword>
<evidence type="ECO:0000256" key="8">
    <source>
        <dbReference type="ARBA" id="ARBA00022692"/>
    </source>
</evidence>
<evidence type="ECO:0000256" key="4">
    <source>
        <dbReference type="ARBA" id="ARBA00007410"/>
    </source>
</evidence>
<feature type="domain" description="SSD" evidence="22">
    <location>
        <begin position="270"/>
        <end position="428"/>
    </location>
</feature>
<dbReference type="Proteomes" id="UP000268014">
    <property type="component" value="Unassembled WGS sequence"/>
</dbReference>
<dbReference type="AlphaFoldDB" id="A0A0N4W2E9"/>
<evidence type="ECO:0000313" key="24">
    <source>
        <dbReference type="Proteomes" id="UP000268014"/>
    </source>
</evidence>
<proteinExistence type="inferred from homology"/>
<evidence type="ECO:0000256" key="1">
    <source>
        <dbReference type="ARBA" id="ARBA00004477"/>
    </source>
</evidence>
<evidence type="ECO:0000256" key="18">
    <source>
        <dbReference type="ARBA" id="ARBA00023221"/>
    </source>
</evidence>
<name>A0A0N4W2E9_HAEPC</name>
<dbReference type="PANTHER" id="PTHR46378">
    <property type="entry name" value="STEROL REGULATORY ELEMENT-BINDING PROTEIN CLEAVAGE-ACTIVATING PROTEIN"/>
    <property type="match status" value="1"/>
</dbReference>
<dbReference type="PANTHER" id="PTHR46378:SF1">
    <property type="entry name" value="STEROL REGULATORY ELEMENT-BINDING PROTEIN CLEAVAGE-ACTIVATING PROTEIN"/>
    <property type="match status" value="1"/>
</dbReference>
<dbReference type="GO" id="GO:0032934">
    <property type="term" value="F:sterol binding"/>
    <property type="evidence" value="ECO:0007669"/>
    <property type="project" value="InterPro"/>
</dbReference>
<keyword evidence="15 21" id="KW-0472">Membrane</keyword>
<feature type="transmembrane region" description="Helical" evidence="21">
    <location>
        <begin position="268"/>
        <end position="287"/>
    </location>
</feature>
<keyword evidence="18" id="KW-0753">Steroid metabolism</keyword>
<dbReference type="GO" id="GO:0005789">
    <property type="term" value="C:endoplasmic reticulum membrane"/>
    <property type="evidence" value="ECO:0007669"/>
    <property type="project" value="UniProtKB-SubCell"/>
</dbReference>
<protein>
    <recommendedName>
        <fullName evidence="5">Sterol regulatory element-binding protein cleavage-activating protein</fullName>
    </recommendedName>
</protein>
<dbReference type="OrthoDB" id="60477at2759"/>
<dbReference type="EMBL" id="UZAF01016155">
    <property type="protein sequence ID" value="VDO21904.1"/>
    <property type="molecule type" value="Genomic_DNA"/>
</dbReference>
<keyword evidence="8 21" id="KW-0812">Transmembrane</keyword>
<evidence type="ECO:0000256" key="15">
    <source>
        <dbReference type="ARBA" id="ARBA00023136"/>
    </source>
</evidence>
<dbReference type="GO" id="GO:0008203">
    <property type="term" value="P:cholesterol metabolic process"/>
    <property type="evidence" value="ECO:0007669"/>
    <property type="project" value="UniProtKB-KW"/>
</dbReference>
<evidence type="ECO:0000256" key="3">
    <source>
        <dbReference type="ARBA" id="ARBA00004653"/>
    </source>
</evidence>
<dbReference type="OMA" id="IMKQYNV"/>
<dbReference type="InterPro" id="IPR057041">
    <property type="entry name" value="SCAP_N"/>
</dbReference>
<dbReference type="InterPro" id="IPR015943">
    <property type="entry name" value="WD40/YVTN_repeat-like_dom_sf"/>
</dbReference>
<evidence type="ECO:0000313" key="25">
    <source>
        <dbReference type="WBParaSite" id="HPLM_0000389401-mRNA-1"/>
    </source>
</evidence>
<sequence>MQRPRNRSTTLRERVAQAYHDYGRLCSAHPFACLSMSLITMVMLSYPTFTKFRLAASSPIDVHWDDKLLVIGERSPEWLRGAPAAFLQQIIIRGNVDPWVSHNMTPEQAVRGPLSRAFLARNIILNHGTVDATCLQVSHEDTLSGSPFHRGCLILDPTAFWQNSLEKFQEDSDVLMTIFSRECSSVMCLRDVFLGMPTVFTGIKPAYRSNRKRDIDFSLTLFFAQYDSGMRKSLLNSLSSRDEFDSLPLSAETESQFVHVFYRNRKAFAGYLPLLTSYAVFTFYLYYSARKFEMVSSRWSLAFAAAFAVGATLLMTTGVCAHLELSPTLWGAEIFPYIALILGLENTLCITRAVVYTPPTLDVSSRIAHGLAQEGYSLCKYFVMEISFLAIGYATRIAEIQEFCMFASIGLVIDFYMQVHVLLRSLPYLRREEEVCFAVAQLVFLCPMRKLWPSFFELKRRKKRTLSESQLDERDIQEDMDRKGIPKMDKYLSLILNHHSMQLLPNGSCGANVPSNGMWPALFSEFNMSLSGSYITFLPPIVLKTTSHIFVRNITYRSTPLFRSRISWLESQLRFYLAVVWLMLLMCVVGFILYVCFWGRWRTDQIFESRISNLTKKLPIVFSGHRFPIESSALCNQSRLITCCQEGKVCLWNIESGKITCSSDSIRLIFETGGESKTCSFPVIWCIAAKQYIALCGCADGSLEVACLERNKLIGVYRQFQIGIVHVLYVGSRVVLARLDGTVEFLELTLTTERPTRVTSIVLLNIIRAHQKPISYLGASSLVAVSASYDHTLKVFDLRTCQLQSMLHAHSGPVTAVCIDHSTSMLFSGCEQGIICWWNLTSGELLRSLDVKCSGKIQLACTAEYLLGYSSEGDFILWSKADGSLVSRIAQHHARVCFYSMRPKKL</sequence>
<dbReference type="InterPro" id="IPR053958">
    <property type="entry name" value="HMGCR/SNAP/NPC1-like_SSD"/>
</dbReference>
<gene>
    <name evidence="23" type="ORF">HPLM_LOCUS3886</name>
</gene>
<dbReference type="Pfam" id="PF24006">
    <property type="entry name" value="SCAP_N"/>
    <property type="match status" value="1"/>
</dbReference>
<dbReference type="Pfam" id="PF00400">
    <property type="entry name" value="WD40"/>
    <property type="match status" value="1"/>
</dbReference>
<feature type="transmembrane region" description="Helical" evidence="21">
    <location>
        <begin position="28"/>
        <end position="49"/>
    </location>
</feature>
<dbReference type="PROSITE" id="PS50082">
    <property type="entry name" value="WD_REPEATS_2"/>
    <property type="match status" value="1"/>
</dbReference>
<keyword evidence="24" id="KW-1185">Reference proteome</keyword>
<reference evidence="23 24" key="2">
    <citation type="submission" date="2018-11" db="EMBL/GenBank/DDBJ databases">
        <authorList>
            <consortium name="Pathogen Informatics"/>
        </authorList>
    </citation>
    <scope>NUCLEOTIDE SEQUENCE [LARGE SCALE GENOMIC DNA]</scope>
    <source>
        <strain evidence="23 24">MHpl1</strain>
    </source>
</reference>
<dbReference type="Pfam" id="PF12349">
    <property type="entry name" value="Sterol-sensing"/>
    <property type="match status" value="1"/>
</dbReference>
<dbReference type="GO" id="GO:0045540">
    <property type="term" value="P:regulation of cholesterol biosynthetic process"/>
    <property type="evidence" value="ECO:0007669"/>
    <property type="project" value="TreeGrafter"/>
</dbReference>
<dbReference type="InterPro" id="IPR001680">
    <property type="entry name" value="WD40_rpt"/>
</dbReference>
<evidence type="ECO:0000256" key="19">
    <source>
        <dbReference type="ARBA" id="ARBA00045958"/>
    </source>
</evidence>
<keyword evidence="7 20" id="KW-0853">WD repeat</keyword>
<dbReference type="SUPFAM" id="SSF50978">
    <property type="entry name" value="WD40 repeat-like"/>
    <property type="match status" value="1"/>
</dbReference>
<evidence type="ECO:0000256" key="5">
    <source>
        <dbReference type="ARBA" id="ARBA00019541"/>
    </source>
</evidence>
<feature type="repeat" description="WD" evidence="20">
    <location>
        <begin position="807"/>
        <end position="848"/>
    </location>
</feature>
<evidence type="ECO:0000256" key="13">
    <source>
        <dbReference type="ARBA" id="ARBA00023098"/>
    </source>
</evidence>
<evidence type="ECO:0000256" key="2">
    <source>
        <dbReference type="ARBA" id="ARBA00004557"/>
    </source>
</evidence>
<keyword evidence="13" id="KW-0443">Lipid metabolism</keyword>
<dbReference type="WBParaSite" id="HPLM_0000389401-mRNA-1">
    <property type="protein sequence ID" value="HPLM_0000389401-mRNA-1"/>
    <property type="gene ID" value="HPLM_0000389401"/>
</dbReference>
<evidence type="ECO:0000256" key="20">
    <source>
        <dbReference type="PROSITE-ProRule" id="PRU00221"/>
    </source>
</evidence>
<organism evidence="25">
    <name type="scientific">Haemonchus placei</name>
    <name type="common">Barber's pole worm</name>
    <dbReference type="NCBI Taxonomy" id="6290"/>
    <lineage>
        <taxon>Eukaryota</taxon>
        <taxon>Metazoa</taxon>
        <taxon>Ecdysozoa</taxon>
        <taxon>Nematoda</taxon>
        <taxon>Chromadorea</taxon>
        <taxon>Rhabditida</taxon>
        <taxon>Rhabditina</taxon>
        <taxon>Rhabditomorpha</taxon>
        <taxon>Strongyloidea</taxon>
        <taxon>Trichostrongylidae</taxon>
        <taxon>Haemonchus</taxon>
    </lineage>
</organism>
<comment type="similarity">
    <text evidence="4">Belongs to the WD repeat SCAP family.</text>
</comment>
<keyword evidence="14" id="KW-0446">Lipid-binding</keyword>
<dbReference type="InterPro" id="IPR000731">
    <property type="entry name" value="SSD"/>
</dbReference>
<accession>A0A0N4W2E9</accession>
<dbReference type="GO" id="GO:0032933">
    <property type="term" value="P:SREBP signaling pathway"/>
    <property type="evidence" value="ECO:0007669"/>
    <property type="project" value="InterPro"/>
</dbReference>
<keyword evidence="6" id="KW-0153">Cholesterol metabolism</keyword>
<feature type="transmembrane region" description="Helical" evidence="21">
    <location>
        <begin position="575"/>
        <end position="601"/>
    </location>
</feature>
<dbReference type="Gene3D" id="2.130.10.10">
    <property type="entry name" value="YVTN repeat-like/Quinoprotein amine dehydrogenase"/>
    <property type="match status" value="1"/>
</dbReference>
<dbReference type="SMART" id="SM00320">
    <property type="entry name" value="WD40"/>
    <property type="match status" value="3"/>
</dbReference>
<keyword evidence="12" id="KW-0333">Golgi apparatus</keyword>
<evidence type="ECO:0000256" key="12">
    <source>
        <dbReference type="ARBA" id="ARBA00023034"/>
    </source>
</evidence>
<evidence type="ECO:0000256" key="7">
    <source>
        <dbReference type="ARBA" id="ARBA00022574"/>
    </source>
</evidence>
<evidence type="ECO:0000256" key="11">
    <source>
        <dbReference type="ARBA" id="ARBA00022989"/>
    </source>
</evidence>
<evidence type="ECO:0000256" key="16">
    <source>
        <dbReference type="ARBA" id="ARBA00023166"/>
    </source>
</evidence>
<feature type="transmembrane region" description="Helical" evidence="21">
    <location>
        <begin position="299"/>
        <end position="322"/>
    </location>
</feature>
<evidence type="ECO:0000256" key="10">
    <source>
        <dbReference type="ARBA" id="ARBA00022824"/>
    </source>
</evidence>
<dbReference type="InterPro" id="IPR036322">
    <property type="entry name" value="WD40_repeat_dom_sf"/>
</dbReference>
<dbReference type="InterPro" id="IPR030225">
    <property type="entry name" value="SCAP"/>
</dbReference>
<evidence type="ECO:0000256" key="21">
    <source>
        <dbReference type="SAM" id="Phobius"/>
    </source>
</evidence>
<comment type="function">
    <text evidence="19">Escort protein required for cholesterol as well as lipid homeostasis. Regulates export of the SCAP-SREBP complex from the endoplasmic reticulum to the Golgi upon low cholesterol, thereby regulating the processing of sterol regulatory element-binding proteins (SREBPs) SREBF1/SREBP1 and SREBF2/SREBP2. At high sterol concentrations, formation of a ternary complex with INSIG (INSIG1 or INSIG2) leads to mask the ER export signal in SCAP, promoting retention of the complex in the endoplasmic reticulum. Low sterol concentrations trigger release of INSIG, a conformational change in the SSD domain of SCAP, unmasking of the ER export signal, promoting recruitment into COPII-coated vesicles and transport of the SCAP-SREBP to the Golgi: in the Golgi, SREBPs are then processed, releasing the transcription factor fragment of SREBPs from the membrane, its import into the nucleus and up-regulation of LDLR, INSIG1 and the mevalonate pathway. Binds cholesterol via its SSD domain.</text>
</comment>